<reference evidence="2 3" key="1">
    <citation type="submission" date="2023-07" db="EMBL/GenBank/DDBJ databases">
        <title>Sorghum-associated microbial communities from plants grown in Nebraska, USA.</title>
        <authorList>
            <person name="Schachtman D."/>
        </authorList>
    </citation>
    <scope>NUCLEOTIDE SEQUENCE [LARGE SCALE GENOMIC DNA]</scope>
    <source>
        <strain evidence="2 3">4256</strain>
    </source>
</reference>
<accession>A0ABU1X6T4</accession>
<feature type="transmembrane region" description="Helical" evidence="1">
    <location>
        <begin position="32"/>
        <end position="49"/>
    </location>
</feature>
<gene>
    <name evidence="2" type="ORF">J2W40_004032</name>
</gene>
<evidence type="ECO:0000313" key="2">
    <source>
        <dbReference type="EMBL" id="MDR7157184.1"/>
    </source>
</evidence>
<sequence>MKTMTDTPDTPTEKRAAEAAAIRRRWITLGEMLALLAVSISGLTLYLNWSNKQDERAEKALESRQASVRAAKLVLNARAEDGKRLVLTPAATDQVVQGQTFLFPAALGIAPISTTGEARIEARWFDNALKRARDKAKLPDNSVGDEQLPVFITTRFVVNGETREDRAIYDIGYGISGRWLSGHDVALRGLSLVTRETGKSPAAQVDARWAAVITARN</sequence>
<organism evidence="2 3">
    <name type="scientific">Sphingobium xenophagum</name>
    <dbReference type="NCBI Taxonomy" id="121428"/>
    <lineage>
        <taxon>Bacteria</taxon>
        <taxon>Pseudomonadati</taxon>
        <taxon>Pseudomonadota</taxon>
        <taxon>Alphaproteobacteria</taxon>
        <taxon>Sphingomonadales</taxon>
        <taxon>Sphingomonadaceae</taxon>
        <taxon>Sphingobium</taxon>
    </lineage>
</organism>
<evidence type="ECO:0000313" key="3">
    <source>
        <dbReference type="Proteomes" id="UP001267638"/>
    </source>
</evidence>
<keyword evidence="3" id="KW-1185">Reference proteome</keyword>
<keyword evidence="1" id="KW-1133">Transmembrane helix</keyword>
<protein>
    <recommendedName>
        <fullName evidence="4">General secretion pathway protein J</fullName>
    </recommendedName>
</protein>
<comment type="caution">
    <text evidence="2">The sequence shown here is derived from an EMBL/GenBank/DDBJ whole genome shotgun (WGS) entry which is preliminary data.</text>
</comment>
<keyword evidence="1" id="KW-0812">Transmembrane</keyword>
<dbReference type="EMBL" id="JAVDWV010000032">
    <property type="protein sequence ID" value="MDR7157184.1"/>
    <property type="molecule type" value="Genomic_DNA"/>
</dbReference>
<dbReference type="Proteomes" id="UP001267638">
    <property type="component" value="Unassembled WGS sequence"/>
</dbReference>
<evidence type="ECO:0000256" key="1">
    <source>
        <dbReference type="SAM" id="Phobius"/>
    </source>
</evidence>
<proteinExistence type="predicted"/>
<evidence type="ECO:0008006" key="4">
    <source>
        <dbReference type="Google" id="ProtNLM"/>
    </source>
</evidence>
<keyword evidence="1" id="KW-0472">Membrane</keyword>
<name>A0ABU1X6T4_SPHXE</name>